<protein>
    <submittedName>
        <fullName evidence="6">AraC family transcriptional regulator</fullName>
    </submittedName>
</protein>
<dbReference type="InterPro" id="IPR009057">
    <property type="entry name" value="Homeodomain-like_sf"/>
</dbReference>
<sequence>MSAVFTILFTSCLIYGGILWYNFVELKVKNGLFMVKNKPFIQNITSEDEIGLEICTAQVFYQSETAADAAIKTQLEQQHRFEYFVWIWVQQGECRHILDFAEMVQQTGEWLLIRPKQIHHFTGVADWDGWGMSFAPQILTSNISDKLRQLPSQGKVAPQHVPLLTQMMHTLSDLRYADDLAQSAKAELVQQQLGVFLTWLSSVYSPQNALPDLPKQRWQAFCALLETHFSTQHQLAFYADALSCHEKTLNQTCRQYAGLTAKQFINQRILLESKRLLAYTKVSVKEIAWQLGFEEATHFGKFFKKEMQKTPLAFRKEFQQS</sequence>
<dbReference type="PANTHER" id="PTHR43280:SF32">
    <property type="entry name" value="TRANSCRIPTIONAL REGULATORY PROTEIN"/>
    <property type="match status" value="1"/>
</dbReference>
<keyword evidence="1" id="KW-0805">Transcription regulation</keyword>
<evidence type="ECO:0000256" key="2">
    <source>
        <dbReference type="ARBA" id="ARBA00023125"/>
    </source>
</evidence>
<dbReference type="GO" id="GO:0003677">
    <property type="term" value="F:DNA binding"/>
    <property type="evidence" value="ECO:0007669"/>
    <property type="project" value="UniProtKB-KW"/>
</dbReference>
<dbReference type="PROSITE" id="PS01124">
    <property type="entry name" value="HTH_ARAC_FAMILY_2"/>
    <property type="match status" value="1"/>
</dbReference>
<accession>A0ABD7F3E0</accession>
<dbReference type="SMART" id="SM00342">
    <property type="entry name" value="HTH_ARAC"/>
    <property type="match status" value="1"/>
</dbReference>
<feature type="transmembrane region" description="Helical" evidence="4">
    <location>
        <begin position="6"/>
        <end position="24"/>
    </location>
</feature>
<dbReference type="SUPFAM" id="SSF46689">
    <property type="entry name" value="Homeodomain-like"/>
    <property type="match status" value="1"/>
</dbReference>
<dbReference type="SUPFAM" id="SSF51215">
    <property type="entry name" value="Regulatory protein AraC"/>
    <property type="match status" value="1"/>
</dbReference>
<dbReference type="Proteomes" id="UP000825360">
    <property type="component" value="Chromosome"/>
</dbReference>
<feature type="domain" description="HTH araC/xylS-type" evidence="5">
    <location>
        <begin position="219"/>
        <end position="317"/>
    </location>
</feature>
<dbReference type="RefSeq" id="WP_159068523.1">
    <property type="nucleotide sequence ID" value="NZ_CP079818.1"/>
</dbReference>
<evidence type="ECO:0000256" key="1">
    <source>
        <dbReference type="ARBA" id="ARBA00023015"/>
    </source>
</evidence>
<gene>
    <name evidence="6" type="ORF">LPB400_07025</name>
</gene>
<dbReference type="Pfam" id="PF12833">
    <property type="entry name" value="HTH_18"/>
    <property type="match status" value="1"/>
</dbReference>
<keyword evidence="4" id="KW-1133">Transmembrane helix</keyword>
<proteinExistence type="predicted"/>
<reference evidence="6 7" key="1">
    <citation type="submission" date="2021-07" db="EMBL/GenBank/DDBJ databases">
        <title>Genome sequencing of Neisseria perflava LPB0400.</title>
        <authorList>
            <person name="Kim J."/>
        </authorList>
    </citation>
    <scope>NUCLEOTIDE SEQUENCE [LARGE SCALE GENOMIC DNA]</scope>
    <source>
        <strain evidence="6 7">LPB0400</strain>
    </source>
</reference>
<dbReference type="InterPro" id="IPR018060">
    <property type="entry name" value="HTH_AraC"/>
</dbReference>
<keyword evidence="4" id="KW-0812">Transmembrane</keyword>
<dbReference type="Pfam" id="PF02311">
    <property type="entry name" value="AraC_binding"/>
    <property type="match status" value="1"/>
</dbReference>
<dbReference type="KEGG" id="npf:LPB400_07025"/>
<dbReference type="Gene3D" id="1.10.10.60">
    <property type="entry name" value="Homeodomain-like"/>
    <property type="match status" value="1"/>
</dbReference>
<evidence type="ECO:0000256" key="4">
    <source>
        <dbReference type="SAM" id="Phobius"/>
    </source>
</evidence>
<dbReference type="InterPro" id="IPR037923">
    <property type="entry name" value="HTH-like"/>
</dbReference>
<keyword evidence="3" id="KW-0804">Transcription</keyword>
<evidence type="ECO:0000259" key="5">
    <source>
        <dbReference type="PROSITE" id="PS01124"/>
    </source>
</evidence>
<dbReference type="EMBL" id="CP079818">
    <property type="protein sequence ID" value="QXW89771.1"/>
    <property type="molecule type" value="Genomic_DNA"/>
</dbReference>
<keyword evidence="4" id="KW-0472">Membrane</keyword>
<organism evidence="6 7">
    <name type="scientific">Neisseria perflava</name>
    <dbReference type="NCBI Taxonomy" id="33053"/>
    <lineage>
        <taxon>Bacteria</taxon>
        <taxon>Pseudomonadati</taxon>
        <taxon>Pseudomonadota</taxon>
        <taxon>Betaproteobacteria</taxon>
        <taxon>Neisseriales</taxon>
        <taxon>Neisseriaceae</taxon>
        <taxon>Neisseria</taxon>
    </lineage>
</organism>
<evidence type="ECO:0000313" key="6">
    <source>
        <dbReference type="EMBL" id="QXW89771.1"/>
    </source>
</evidence>
<keyword evidence="2" id="KW-0238">DNA-binding</keyword>
<dbReference type="AlphaFoldDB" id="A0ABD7F3E0"/>
<name>A0ABD7F3E0_NEIPE</name>
<evidence type="ECO:0000313" key="7">
    <source>
        <dbReference type="Proteomes" id="UP000825360"/>
    </source>
</evidence>
<dbReference type="InterPro" id="IPR003313">
    <property type="entry name" value="AraC-bd"/>
</dbReference>
<dbReference type="PANTHER" id="PTHR43280">
    <property type="entry name" value="ARAC-FAMILY TRANSCRIPTIONAL REGULATOR"/>
    <property type="match status" value="1"/>
</dbReference>
<evidence type="ECO:0000256" key="3">
    <source>
        <dbReference type="ARBA" id="ARBA00023163"/>
    </source>
</evidence>